<feature type="compositionally biased region" description="Low complexity" evidence="1">
    <location>
        <begin position="469"/>
        <end position="478"/>
    </location>
</feature>
<name>C1MW88_MICPC</name>
<proteinExistence type="predicted"/>
<evidence type="ECO:0000313" key="2">
    <source>
        <dbReference type="EMBL" id="EEH56125.1"/>
    </source>
</evidence>
<dbReference type="RefSeq" id="XP_003060173.1">
    <property type="nucleotide sequence ID" value="XM_003060127.1"/>
</dbReference>
<evidence type="ECO:0000313" key="3">
    <source>
        <dbReference type="Proteomes" id="UP000001876"/>
    </source>
</evidence>
<feature type="compositionally biased region" description="Basic residues" evidence="1">
    <location>
        <begin position="1"/>
        <end position="11"/>
    </location>
</feature>
<feature type="region of interest" description="Disordered" evidence="1">
    <location>
        <begin position="1"/>
        <end position="212"/>
    </location>
</feature>
<feature type="compositionally biased region" description="Gly residues" evidence="1">
    <location>
        <begin position="89"/>
        <end position="106"/>
    </location>
</feature>
<dbReference type="Proteomes" id="UP000001876">
    <property type="component" value="Unassembled WGS sequence"/>
</dbReference>
<dbReference type="KEGG" id="mpp:MICPUCDRAFT_40686"/>
<feature type="compositionally biased region" description="Low complexity" evidence="1">
    <location>
        <begin position="441"/>
        <end position="452"/>
    </location>
</feature>
<sequence length="645" mass="66608">MRVRWMKRKGIKSGAAAAAGGGGNGTKTGKTTGGKKAASAKTKAPRSTRGQPQPRPGGSTATTSMGTHAHAPPGTYGYDAHQQHPQQQHGGGYPAVAPRGGGGGGAADATLFSPPTAMGLPSGMGARLRWGPSPNGTHQVGGGPTGTPAYAQQQQQHHQQHPHAQQHAAHHQHQGAAMMHGGGAMHPYGGYVMQHPPSQHQHQLQHQPQHHHHGTFAYVAAGPQGPYHAGALQHGQPTTTHPAYHHMTQRQHQQLNGGDHIFGPQAGYAATSPLLAEEPVGGSAQDDVFFAWPGGMDGAGLGMAGMAGMGMGMDGGGMGMGMMDEGVSDIFRDNAELATEISKNLQHGAADENVPLLARYRDNLAHASAAIEPAGGGVLVDGLNPLTSPPGMLPGTTTTGTTSHVFIEEEPAGRASAGGPNAAGAAVVVVEEEEEEEDASPEGTMTTTTADAEGGGGGGGGAGTRARVSPLRGASARARAGKKSPSKSPARPARKGATTSVVSSPSPRGGTRRTRGSSGKKYASLFGSRFEHTAHPLGLFLLVRLCITARHSWSHSAHFHSALYPDPRITSVGPLSGSTYSSRSISPLKPFFSHHTRKLLVGVASWTKGKVRLHSGHPLGLSLLVRFCIVARHSWPHAAHFHSAL</sequence>
<feature type="compositionally biased region" description="Low complexity" evidence="1">
    <location>
        <begin position="148"/>
        <end position="167"/>
    </location>
</feature>
<gene>
    <name evidence="2" type="ORF">MICPUCDRAFT_40686</name>
</gene>
<feature type="compositionally biased region" description="Low complexity" evidence="1">
    <location>
        <begin position="174"/>
        <end position="207"/>
    </location>
</feature>
<feature type="region of interest" description="Disordered" evidence="1">
    <location>
        <begin position="431"/>
        <end position="520"/>
    </location>
</feature>
<accession>C1MW88</accession>
<dbReference type="AlphaFoldDB" id="C1MW88"/>
<keyword evidence="3" id="KW-1185">Reference proteome</keyword>
<reference evidence="2 3" key="1">
    <citation type="journal article" date="2009" name="Science">
        <title>Green evolution and dynamic adaptations revealed by genomes of the marine picoeukaryotes Micromonas.</title>
        <authorList>
            <person name="Worden A.Z."/>
            <person name="Lee J.H."/>
            <person name="Mock T."/>
            <person name="Rouze P."/>
            <person name="Simmons M.P."/>
            <person name="Aerts A.L."/>
            <person name="Allen A.E."/>
            <person name="Cuvelier M.L."/>
            <person name="Derelle E."/>
            <person name="Everett M.V."/>
            <person name="Foulon E."/>
            <person name="Grimwood J."/>
            <person name="Gundlach H."/>
            <person name="Henrissat B."/>
            <person name="Napoli C."/>
            <person name="McDonald S.M."/>
            <person name="Parker M.S."/>
            <person name="Rombauts S."/>
            <person name="Salamov A."/>
            <person name="Von Dassow P."/>
            <person name="Badger J.H."/>
            <person name="Coutinho P.M."/>
            <person name="Demir E."/>
            <person name="Dubchak I."/>
            <person name="Gentemann C."/>
            <person name="Eikrem W."/>
            <person name="Gready J.E."/>
            <person name="John U."/>
            <person name="Lanier W."/>
            <person name="Lindquist E.A."/>
            <person name="Lucas S."/>
            <person name="Mayer K.F."/>
            <person name="Moreau H."/>
            <person name="Not F."/>
            <person name="Otillar R."/>
            <person name="Panaud O."/>
            <person name="Pangilinan J."/>
            <person name="Paulsen I."/>
            <person name="Piegu B."/>
            <person name="Poliakov A."/>
            <person name="Robbens S."/>
            <person name="Schmutz J."/>
            <person name="Toulza E."/>
            <person name="Wyss T."/>
            <person name="Zelensky A."/>
            <person name="Zhou K."/>
            <person name="Armbrust E.V."/>
            <person name="Bhattacharya D."/>
            <person name="Goodenough U.W."/>
            <person name="Van de Peer Y."/>
            <person name="Grigoriev I.V."/>
        </authorList>
    </citation>
    <scope>NUCLEOTIDE SEQUENCE [LARGE SCALE GENOMIC DNA]</scope>
    <source>
        <strain evidence="2 3">CCMP1545</strain>
    </source>
</reference>
<feature type="compositionally biased region" description="Low complexity" evidence="1">
    <location>
        <begin position="27"/>
        <end position="42"/>
    </location>
</feature>
<dbReference type="EMBL" id="GG663741">
    <property type="protein sequence ID" value="EEH56125.1"/>
    <property type="molecule type" value="Genomic_DNA"/>
</dbReference>
<feature type="region of interest" description="Disordered" evidence="1">
    <location>
        <begin position="240"/>
        <end position="263"/>
    </location>
</feature>
<feature type="compositionally biased region" description="Acidic residues" evidence="1">
    <location>
        <begin position="431"/>
        <end position="440"/>
    </location>
</feature>
<organism evidence="3">
    <name type="scientific">Micromonas pusilla (strain CCMP1545)</name>
    <name type="common">Picoplanktonic green alga</name>
    <dbReference type="NCBI Taxonomy" id="564608"/>
    <lineage>
        <taxon>Eukaryota</taxon>
        <taxon>Viridiplantae</taxon>
        <taxon>Chlorophyta</taxon>
        <taxon>Mamiellophyceae</taxon>
        <taxon>Mamiellales</taxon>
        <taxon>Mamiellaceae</taxon>
        <taxon>Micromonas</taxon>
    </lineage>
</organism>
<feature type="compositionally biased region" description="Gly residues" evidence="1">
    <location>
        <begin position="453"/>
        <end position="463"/>
    </location>
</feature>
<evidence type="ECO:0000256" key="1">
    <source>
        <dbReference type="SAM" id="MobiDB-lite"/>
    </source>
</evidence>
<dbReference type="GeneID" id="9685611"/>
<protein>
    <submittedName>
        <fullName evidence="2">Predicted protein</fullName>
    </submittedName>
</protein>